<evidence type="ECO:0000256" key="3">
    <source>
        <dbReference type="ARBA" id="ARBA00023274"/>
    </source>
</evidence>
<evidence type="ECO:0000256" key="4">
    <source>
        <dbReference type="SAM" id="MobiDB-lite"/>
    </source>
</evidence>
<comment type="similarity">
    <text evidence="1">Belongs to the eukaryotic ribosomal protein eS8 family.</text>
</comment>
<feature type="region of interest" description="Disordered" evidence="4">
    <location>
        <begin position="1"/>
        <end position="26"/>
    </location>
</feature>
<proteinExistence type="inferred from homology"/>
<gene>
    <name evidence="5" type="ORF">P7K49_018013</name>
</gene>
<evidence type="ECO:0000313" key="6">
    <source>
        <dbReference type="Proteomes" id="UP001266305"/>
    </source>
</evidence>
<organism evidence="5 6">
    <name type="scientific">Saguinus oedipus</name>
    <name type="common">Cotton-top tamarin</name>
    <name type="synonym">Oedipomidas oedipus</name>
    <dbReference type="NCBI Taxonomy" id="9490"/>
    <lineage>
        <taxon>Eukaryota</taxon>
        <taxon>Metazoa</taxon>
        <taxon>Chordata</taxon>
        <taxon>Craniata</taxon>
        <taxon>Vertebrata</taxon>
        <taxon>Euteleostomi</taxon>
        <taxon>Mammalia</taxon>
        <taxon>Eutheria</taxon>
        <taxon>Euarchontoglires</taxon>
        <taxon>Primates</taxon>
        <taxon>Haplorrhini</taxon>
        <taxon>Platyrrhini</taxon>
        <taxon>Cebidae</taxon>
        <taxon>Callitrichinae</taxon>
        <taxon>Saguinus</taxon>
    </lineage>
</organism>
<protein>
    <recommendedName>
        <fullName evidence="7">40S ribosomal protein S8</fullName>
    </recommendedName>
</protein>
<keyword evidence="2" id="KW-0689">Ribosomal protein</keyword>
<keyword evidence="3" id="KW-0687">Ribonucleoprotein</keyword>
<keyword evidence="6" id="KW-1185">Reference proteome</keyword>
<sequence length="100" mass="11739">MGISRDNWHKRCKTGEKRKPYHKKRKHELGCPAANTKIGTRRIHTVHVREAGPHQVVKNCIVLIDSTSYEQWHESHYELPLGRKKGVKLTTEEEEFLNKK</sequence>
<dbReference type="EMBL" id="JASSZA010000008">
    <property type="protein sequence ID" value="KAK2104157.1"/>
    <property type="molecule type" value="Genomic_DNA"/>
</dbReference>
<dbReference type="InterPro" id="IPR022309">
    <property type="entry name" value="Ribosomal_Se8/biogenesis_NSA2"/>
</dbReference>
<reference evidence="5 6" key="1">
    <citation type="submission" date="2023-05" db="EMBL/GenBank/DDBJ databases">
        <title>B98-5 Cell Line De Novo Hybrid Assembly: An Optical Mapping Approach.</title>
        <authorList>
            <person name="Kananen K."/>
            <person name="Auerbach J.A."/>
            <person name="Kautto E."/>
            <person name="Blachly J.S."/>
        </authorList>
    </citation>
    <scope>NUCLEOTIDE SEQUENCE [LARGE SCALE GENOMIC DNA]</scope>
    <source>
        <strain evidence="5">B95-8</strain>
        <tissue evidence="5">Cell line</tissue>
    </source>
</reference>
<evidence type="ECO:0000256" key="2">
    <source>
        <dbReference type="ARBA" id="ARBA00022980"/>
    </source>
</evidence>
<dbReference type="Gene3D" id="1.10.168.20">
    <property type="entry name" value="Ribosomal protein S8e, subdomain"/>
    <property type="match status" value="1"/>
</dbReference>
<name>A0ABQ9V4K7_SAGOE</name>
<accession>A0ABQ9V4K7</accession>
<feature type="compositionally biased region" description="Basic and acidic residues" evidence="4">
    <location>
        <begin position="1"/>
        <end position="18"/>
    </location>
</feature>
<dbReference type="InterPro" id="IPR001047">
    <property type="entry name" value="Ribosomal_eS8"/>
</dbReference>
<dbReference type="PANTHER" id="PTHR10394">
    <property type="entry name" value="40S RIBOSOMAL PROTEIN S8"/>
    <property type="match status" value="1"/>
</dbReference>
<dbReference type="Pfam" id="PF01201">
    <property type="entry name" value="Ribosomal_S8e"/>
    <property type="match status" value="1"/>
</dbReference>
<dbReference type="InterPro" id="IPR042563">
    <property type="entry name" value="Ribosomal_protein_eS8_euk"/>
</dbReference>
<evidence type="ECO:0000313" key="5">
    <source>
        <dbReference type="EMBL" id="KAK2104157.1"/>
    </source>
</evidence>
<comment type="caution">
    <text evidence="5">The sequence shown here is derived from an EMBL/GenBank/DDBJ whole genome shotgun (WGS) entry which is preliminary data.</text>
</comment>
<evidence type="ECO:0000256" key="1">
    <source>
        <dbReference type="ARBA" id="ARBA00005257"/>
    </source>
</evidence>
<dbReference type="Proteomes" id="UP001266305">
    <property type="component" value="Unassembled WGS sequence"/>
</dbReference>
<evidence type="ECO:0008006" key="7">
    <source>
        <dbReference type="Google" id="ProtNLM"/>
    </source>
</evidence>